<feature type="transmembrane region" description="Helical" evidence="10">
    <location>
        <begin position="12"/>
        <end position="36"/>
    </location>
</feature>
<reference evidence="11" key="1">
    <citation type="submission" date="2021-05" db="EMBL/GenBank/DDBJ databases">
        <authorList>
            <person name="Alioto T."/>
            <person name="Alioto T."/>
            <person name="Gomez Garrido J."/>
        </authorList>
    </citation>
    <scope>NUCLEOTIDE SEQUENCE</scope>
</reference>
<keyword evidence="7 8" id="KW-0472">Membrane</keyword>
<comment type="similarity">
    <text evidence="2 9">Belongs to the mitochondrial carrier (TC 2.A.29) family.</text>
</comment>
<evidence type="ECO:0000256" key="10">
    <source>
        <dbReference type="SAM" id="Phobius"/>
    </source>
</evidence>
<evidence type="ECO:0000256" key="7">
    <source>
        <dbReference type="ARBA" id="ARBA00023136"/>
    </source>
</evidence>
<protein>
    <submittedName>
        <fullName evidence="11">S-adenosylmethionine mitochondrial carrier protein homolog</fullName>
    </submittedName>
</protein>
<evidence type="ECO:0000256" key="5">
    <source>
        <dbReference type="ARBA" id="ARBA00022737"/>
    </source>
</evidence>
<keyword evidence="3 9" id="KW-0813">Transport</keyword>
<feature type="transmembrane region" description="Helical" evidence="10">
    <location>
        <begin position="245"/>
        <end position="270"/>
    </location>
</feature>
<evidence type="ECO:0000256" key="1">
    <source>
        <dbReference type="ARBA" id="ARBA00004141"/>
    </source>
</evidence>
<comment type="subcellular location">
    <subcellularLocation>
        <location evidence="1">Membrane</location>
        <topology evidence="1">Multi-pass membrane protein</topology>
    </subcellularLocation>
</comment>
<dbReference type="EMBL" id="HBUF01032913">
    <property type="protein sequence ID" value="CAG6615453.1"/>
    <property type="molecule type" value="Transcribed_RNA"/>
</dbReference>
<dbReference type="Gene3D" id="1.50.40.10">
    <property type="entry name" value="Mitochondrial carrier domain"/>
    <property type="match status" value="1"/>
</dbReference>
<keyword evidence="4 8" id="KW-0812">Transmembrane</keyword>
<dbReference type="PANTHER" id="PTHR45667">
    <property type="entry name" value="S-ADENOSYLMETHIONINE MITOCHONDRIAL CARRIER PROTEIN"/>
    <property type="match status" value="1"/>
</dbReference>
<dbReference type="EMBL" id="HBUF01199291">
    <property type="protein sequence ID" value="CAG6661301.1"/>
    <property type="molecule type" value="Transcribed_RNA"/>
</dbReference>
<dbReference type="AlphaFoldDB" id="A0A8D8ZZH4"/>
<keyword evidence="6 10" id="KW-1133">Transmembrane helix</keyword>
<organism evidence="11">
    <name type="scientific">Cacopsylla melanoneura</name>
    <dbReference type="NCBI Taxonomy" id="428564"/>
    <lineage>
        <taxon>Eukaryota</taxon>
        <taxon>Metazoa</taxon>
        <taxon>Ecdysozoa</taxon>
        <taxon>Arthropoda</taxon>
        <taxon>Hexapoda</taxon>
        <taxon>Insecta</taxon>
        <taxon>Pterygota</taxon>
        <taxon>Neoptera</taxon>
        <taxon>Paraneoptera</taxon>
        <taxon>Hemiptera</taxon>
        <taxon>Sternorrhyncha</taxon>
        <taxon>Psylloidea</taxon>
        <taxon>Psyllidae</taxon>
        <taxon>Psyllinae</taxon>
        <taxon>Cacopsylla</taxon>
    </lineage>
</organism>
<dbReference type="EMBL" id="HBUF01543517">
    <property type="protein sequence ID" value="CAG6756010.1"/>
    <property type="molecule type" value="Transcribed_RNA"/>
</dbReference>
<dbReference type="InterPro" id="IPR023395">
    <property type="entry name" value="MCP_dom_sf"/>
</dbReference>
<evidence type="ECO:0000256" key="3">
    <source>
        <dbReference type="ARBA" id="ARBA00022448"/>
    </source>
</evidence>
<dbReference type="InterPro" id="IPR018108">
    <property type="entry name" value="MCP_transmembrane"/>
</dbReference>
<dbReference type="EMBL" id="HBUF01199292">
    <property type="protein sequence ID" value="CAG6661304.1"/>
    <property type="molecule type" value="Transcribed_RNA"/>
</dbReference>
<evidence type="ECO:0000256" key="9">
    <source>
        <dbReference type="RuleBase" id="RU000488"/>
    </source>
</evidence>
<dbReference type="PROSITE" id="PS50920">
    <property type="entry name" value="SOLCAR"/>
    <property type="match status" value="3"/>
</dbReference>
<evidence type="ECO:0000256" key="2">
    <source>
        <dbReference type="ARBA" id="ARBA00006375"/>
    </source>
</evidence>
<dbReference type="Pfam" id="PF00153">
    <property type="entry name" value="Mito_carr"/>
    <property type="match status" value="3"/>
</dbReference>
<feature type="repeat" description="Solcar" evidence="8">
    <location>
        <begin position="193"/>
        <end position="276"/>
    </location>
</feature>
<name>A0A8D8ZZH4_9HEMI</name>
<evidence type="ECO:0000313" key="11">
    <source>
        <dbReference type="EMBL" id="CAG6756010.1"/>
    </source>
</evidence>
<accession>A0A8D8ZZH4</accession>
<proteinExistence type="inferred from homology"/>
<feature type="repeat" description="Solcar" evidence="8">
    <location>
        <begin position="101"/>
        <end position="184"/>
    </location>
</feature>
<sequence>MFEEEVQIVSGAHSLVTSLLAGASAGIVVDVVLYPLDTVKTRLQSQFGFWQSGGFKAIYKGLGPAAISSPIQGGIFFLTYDGIKTFNSKYLTGPNSSIQLPLPLVHIMSASCAEAITCVVRVPTEIIKQRRQADMKNKTAMNIVCAAIQQEGLRGMFRGYTSTVLRDIPFSVIQFPIWEYSMKSYTSYTGNTCSPLIVAACGALSGGIAAAITTPMDVAKTQIMLASNNLPLSVVMKNIYSNTGFSGLFAGFLPRITFVMMGGAIFFGVFEQSCRIIED</sequence>
<dbReference type="SUPFAM" id="SSF103506">
    <property type="entry name" value="Mitochondrial carrier"/>
    <property type="match status" value="1"/>
</dbReference>
<dbReference type="GO" id="GO:0016020">
    <property type="term" value="C:membrane"/>
    <property type="evidence" value="ECO:0007669"/>
    <property type="project" value="UniProtKB-SubCell"/>
</dbReference>
<keyword evidence="5" id="KW-0677">Repeat</keyword>
<dbReference type="EMBL" id="HBUF01375476">
    <property type="protein sequence ID" value="CAG6728126.1"/>
    <property type="molecule type" value="Transcribed_RNA"/>
</dbReference>
<evidence type="ECO:0000256" key="8">
    <source>
        <dbReference type="PROSITE-ProRule" id="PRU00282"/>
    </source>
</evidence>
<evidence type="ECO:0000256" key="6">
    <source>
        <dbReference type="ARBA" id="ARBA00022989"/>
    </source>
</evidence>
<evidence type="ECO:0000256" key="4">
    <source>
        <dbReference type="ARBA" id="ARBA00022692"/>
    </source>
</evidence>
<feature type="repeat" description="Solcar" evidence="8">
    <location>
        <begin position="13"/>
        <end position="86"/>
    </location>
</feature>